<keyword evidence="1" id="KW-1133">Transmembrane helix</keyword>
<organism evidence="2 3">
    <name type="scientific">Candidatus Vogelbacteria bacterium RIFOXYB1_FULL_42_16</name>
    <dbReference type="NCBI Taxonomy" id="1802436"/>
    <lineage>
        <taxon>Bacteria</taxon>
        <taxon>Candidatus Vogeliibacteriota</taxon>
    </lineage>
</organism>
<evidence type="ECO:0000256" key="1">
    <source>
        <dbReference type="SAM" id="Phobius"/>
    </source>
</evidence>
<feature type="transmembrane region" description="Helical" evidence="1">
    <location>
        <begin position="44"/>
        <end position="74"/>
    </location>
</feature>
<comment type="caution">
    <text evidence="2">The sequence shown here is derived from an EMBL/GenBank/DDBJ whole genome shotgun (WGS) entry which is preliminary data.</text>
</comment>
<accession>A0A1G2QF20</accession>
<sequence>MKTRWGLFILLWLVIFYLPWWWWLVLVLILALKFSYFWEPIVPALWYDILFGLPVAGRFGQQFIMTIGVLLIVWSVEQIKKALIFYH</sequence>
<feature type="transmembrane region" description="Helical" evidence="1">
    <location>
        <begin position="7"/>
        <end position="32"/>
    </location>
</feature>
<gene>
    <name evidence="2" type="ORF">A2370_00635</name>
</gene>
<name>A0A1G2QF20_9BACT</name>
<dbReference type="EMBL" id="MHTH01000006">
    <property type="protein sequence ID" value="OHA59013.1"/>
    <property type="molecule type" value="Genomic_DNA"/>
</dbReference>
<proteinExistence type="predicted"/>
<keyword evidence="1" id="KW-0812">Transmembrane</keyword>
<evidence type="ECO:0000313" key="2">
    <source>
        <dbReference type="EMBL" id="OHA59013.1"/>
    </source>
</evidence>
<reference evidence="2 3" key="1">
    <citation type="journal article" date="2016" name="Nat. Commun.">
        <title>Thousands of microbial genomes shed light on interconnected biogeochemical processes in an aquifer system.</title>
        <authorList>
            <person name="Anantharaman K."/>
            <person name="Brown C.T."/>
            <person name="Hug L.A."/>
            <person name="Sharon I."/>
            <person name="Castelle C.J."/>
            <person name="Probst A.J."/>
            <person name="Thomas B.C."/>
            <person name="Singh A."/>
            <person name="Wilkins M.J."/>
            <person name="Karaoz U."/>
            <person name="Brodie E.L."/>
            <person name="Williams K.H."/>
            <person name="Hubbard S.S."/>
            <person name="Banfield J.F."/>
        </authorList>
    </citation>
    <scope>NUCLEOTIDE SEQUENCE [LARGE SCALE GENOMIC DNA]</scope>
</reference>
<evidence type="ECO:0000313" key="3">
    <source>
        <dbReference type="Proteomes" id="UP000176222"/>
    </source>
</evidence>
<protein>
    <submittedName>
        <fullName evidence="2">Uncharacterized protein</fullName>
    </submittedName>
</protein>
<keyword evidence="1" id="KW-0472">Membrane</keyword>
<dbReference type="AlphaFoldDB" id="A0A1G2QF20"/>
<dbReference type="Proteomes" id="UP000176222">
    <property type="component" value="Unassembled WGS sequence"/>
</dbReference>
<dbReference type="STRING" id="1802436.A2370_00635"/>